<dbReference type="EnsemblMetazoa" id="XM_028292910.1">
    <property type="protein sequence ID" value="XP_028148711.1"/>
    <property type="gene ID" value="LOC114342122"/>
</dbReference>
<feature type="transmembrane region" description="Helical" evidence="9">
    <location>
        <begin position="115"/>
        <end position="134"/>
    </location>
</feature>
<reference evidence="11" key="2">
    <citation type="submission" date="2025-05" db="UniProtKB">
        <authorList>
            <consortium name="EnsemblMetazoa"/>
        </authorList>
    </citation>
    <scope>IDENTIFICATION</scope>
</reference>
<evidence type="ECO:0000256" key="8">
    <source>
        <dbReference type="ARBA" id="ARBA00023180"/>
    </source>
</evidence>
<comment type="subcellular location">
    <subcellularLocation>
        <location evidence="1">Cell membrane</location>
        <topology evidence="1">Multi-pass membrane protein</topology>
    </subcellularLocation>
</comment>
<evidence type="ECO:0000256" key="9">
    <source>
        <dbReference type="SAM" id="Phobius"/>
    </source>
</evidence>
<dbReference type="Pfam" id="PF00083">
    <property type="entry name" value="Sugar_tr"/>
    <property type="match status" value="1"/>
</dbReference>
<accession>A0A6P7GG72</accession>
<dbReference type="PROSITE" id="PS00216">
    <property type="entry name" value="SUGAR_TRANSPORT_1"/>
    <property type="match status" value="1"/>
</dbReference>
<feature type="transmembrane region" description="Helical" evidence="9">
    <location>
        <begin position="199"/>
        <end position="219"/>
    </location>
</feature>
<dbReference type="PANTHER" id="PTHR48021:SF47">
    <property type="entry name" value="GH17672P"/>
    <property type="match status" value="1"/>
</dbReference>
<dbReference type="InterPro" id="IPR003663">
    <property type="entry name" value="Sugar/inositol_transpt"/>
</dbReference>
<dbReference type="InterPro" id="IPR005828">
    <property type="entry name" value="MFS_sugar_transport-like"/>
</dbReference>
<dbReference type="Gene3D" id="1.20.1250.20">
    <property type="entry name" value="MFS general substrate transporter like domains"/>
    <property type="match status" value="1"/>
</dbReference>
<feature type="transmembrane region" description="Helical" evidence="9">
    <location>
        <begin position="36"/>
        <end position="58"/>
    </location>
</feature>
<dbReference type="RefSeq" id="XP_028148711.1">
    <property type="nucleotide sequence ID" value="XM_028292910.1"/>
</dbReference>
<dbReference type="InterPro" id="IPR050549">
    <property type="entry name" value="MFS_Trehalose_Transporter"/>
</dbReference>
<feature type="domain" description="Major facilitator superfamily (MFS) profile" evidence="10">
    <location>
        <begin position="37"/>
        <end position="471"/>
    </location>
</feature>
<dbReference type="FunFam" id="1.20.1250.20:FF:000218">
    <property type="entry name" value="facilitated trehalose transporter Tret1"/>
    <property type="match status" value="1"/>
</dbReference>
<keyword evidence="12" id="KW-1185">Reference proteome</keyword>
<dbReference type="InterPro" id="IPR005829">
    <property type="entry name" value="Sugar_transporter_CS"/>
</dbReference>
<proteinExistence type="predicted"/>
<evidence type="ECO:0000313" key="13">
    <source>
        <dbReference type="RefSeq" id="XP_028148711.1"/>
    </source>
</evidence>
<dbReference type="Proteomes" id="UP001652700">
    <property type="component" value="Unplaced"/>
</dbReference>
<dbReference type="OrthoDB" id="6696619at2759"/>
<keyword evidence="7 9" id="KW-0472">Membrane</keyword>
<dbReference type="PRINTS" id="PR00171">
    <property type="entry name" value="SUGRTRNSPORT"/>
</dbReference>
<evidence type="ECO:0000256" key="3">
    <source>
        <dbReference type="ARBA" id="ARBA00022475"/>
    </source>
</evidence>
<feature type="transmembrane region" description="Helical" evidence="9">
    <location>
        <begin position="316"/>
        <end position="339"/>
    </location>
</feature>
<dbReference type="SUPFAM" id="SSF103473">
    <property type="entry name" value="MFS general substrate transporter"/>
    <property type="match status" value="1"/>
</dbReference>
<keyword evidence="5 9" id="KW-0812">Transmembrane</keyword>
<dbReference type="InterPro" id="IPR036259">
    <property type="entry name" value="MFS_trans_sf"/>
</dbReference>
<evidence type="ECO:0000256" key="5">
    <source>
        <dbReference type="ARBA" id="ARBA00022692"/>
    </source>
</evidence>
<dbReference type="AlphaFoldDB" id="A0A6P7GG72"/>
<dbReference type="GO" id="GO:0005886">
    <property type="term" value="C:plasma membrane"/>
    <property type="evidence" value="ECO:0007669"/>
    <property type="project" value="UniProtKB-SubCell"/>
</dbReference>
<dbReference type="GeneID" id="114342122"/>
<feature type="transmembrane region" description="Helical" evidence="9">
    <location>
        <begin position="346"/>
        <end position="368"/>
    </location>
</feature>
<dbReference type="InParanoid" id="A0A6P7GG72"/>
<protein>
    <submittedName>
        <fullName evidence="13">Facilitated trehalose transporter Tret1-like</fullName>
    </submittedName>
</protein>
<keyword evidence="4" id="KW-0762">Sugar transport</keyword>
<evidence type="ECO:0000256" key="6">
    <source>
        <dbReference type="ARBA" id="ARBA00022989"/>
    </source>
</evidence>
<evidence type="ECO:0000313" key="11">
    <source>
        <dbReference type="EnsemblMetazoa" id="XP_028148711.1"/>
    </source>
</evidence>
<organism evidence="13">
    <name type="scientific">Diabrotica virgifera virgifera</name>
    <name type="common">western corn rootworm</name>
    <dbReference type="NCBI Taxonomy" id="50390"/>
    <lineage>
        <taxon>Eukaryota</taxon>
        <taxon>Metazoa</taxon>
        <taxon>Ecdysozoa</taxon>
        <taxon>Arthropoda</taxon>
        <taxon>Hexapoda</taxon>
        <taxon>Insecta</taxon>
        <taxon>Pterygota</taxon>
        <taxon>Neoptera</taxon>
        <taxon>Endopterygota</taxon>
        <taxon>Coleoptera</taxon>
        <taxon>Polyphaga</taxon>
        <taxon>Cucujiformia</taxon>
        <taxon>Chrysomeloidea</taxon>
        <taxon>Chrysomelidae</taxon>
        <taxon>Galerucinae</taxon>
        <taxon>Diabroticina</taxon>
        <taxon>Diabroticites</taxon>
        <taxon>Diabrotica</taxon>
    </lineage>
</organism>
<dbReference type="GO" id="GO:0022857">
    <property type="term" value="F:transmembrane transporter activity"/>
    <property type="evidence" value="ECO:0007669"/>
    <property type="project" value="InterPro"/>
</dbReference>
<feature type="transmembrane region" description="Helical" evidence="9">
    <location>
        <begin position="140"/>
        <end position="161"/>
    </location>
</feature>
<evidence type="ECO:0000259" key="10">
    <source>
        <dbReference type="PROSITE" id="PS50850"/>
    </source>
</evidence>
<dbReference type="PANTHER" id="PTHR48021">
    <property type="match status" value="1"/>
</dbReference>
<name>A0A6P7GG72_DIAVI</name>
<feature type="transmembrane region" description="Helical" evidence="9">
    <location>
        <begin position="417"/>
        <end position="438"/>
    </location>
</feature>
<sequence>MADEHTRLTEPVYRSLSIDRRDNLKNGNSQEKRSRWFLYMSAIVVNLLSFTVASGFSWTSSALQKISSDDMSINPLGKPATPTQESWVASLYPLGAAVGPLIAGKLCDTLGRKKTMLAIAVPKLICLVAVCFANDVRIYYAARFIMGMVLGTSFAILPLYLAEISEIHNRGTISSIFSVALNCGILYCLLIGPLCSIKLLTLLCTVPLIMFIFIFGLFIPESPVFLVAVGKHKEALKVLQRLRNTDDVKEELQEITKSLELHAAEKKGVLDLFRDKHLRKALIIVVGLVNALQVAGINPIVAFLEAIVRATGSNMSVYLTTNVTGLLQVIGTVITVFIAEKFGRKTLLIFSSVGILMSHITLTIYFFLNESHYNVENISWLPVASLFFYMLMFNLGISAMPFAVMGEMFIHSVKASGASIATFTSFVTSFVLTLAFRLVFSQYGLSYCFSGLTVFIILVLLFVYFVVPETKGKSEAEIQQLLRK</sequence>
<keyword evidence="2" id="KW-0813">Transport</keyword>
<feature type="transmembrane region" description="Helical" evidence="9">
    <location>
        <begin position="281"/>
        <end position="304"/>
    </location>
</feature>
<feature type="transmembrane region" description="Helical" evidence="9">
    <location>
        <begin position="444"/>
        <end position="467"/>
    </location>
</feature>
<evidence type="ECO:0000256" key="7">
    <source>
        <dbReference type="ARBA" id="ARBA00023136"/>
    </source>
</evidence>
<keyword evidence="6 9" id="KW-1133">Transmembrane helix</keyword>
<dbReference type="KEGG" id="dvv:114342122"/>
<evidence type="ECO:0000313" key="12">
    <source>
        <dbReference type="Proteomes" id="UP001652700"/>
    </source>
</evidence>
<keyword evidence="3" id="KW-1003">Cell membrane</keyword>
<keyword evidence="8" id="KW-0325">Glycoprotein</keyword>
<evidence type="ECO:0000256" key="2">
    <source>
        <dbReference type="ARBA" id="ARBA00022448"/>
    </source>
</evidence>
<reference evidence="13" key="1">
    <citation type="submission" date="2025-04" db="UniProtKB">
        <authorList>
            <consortium name="RefSeq"/>
        </authorList>
    </citation>
    <scope>IDENTIFICATION</scope>
    <source>
        <tissue evidence="13">Whole insect</tissue>
    </source>
</reference>
<dbReference type="PROSITE" id="PS50850">
    <property type="entry name" value="MFS"/>
    <property type="match status" value="1"/>
</dbReference>
<evidence type="ECO:0000256" key="1">
    <source>
        <dbReference type="ARBA" id="ARBA00004651"/>
    </source>
</evidence>
<dbReference type="InterPro" id="IPR020846">
    <property type="entry name" value="MFS_dom"/>
</dbReference>
<evidence type="ECO:0000256" key="4">
    <source>
        <dbReference type="ARBA" id="ARBA00022597"/>
    </source>
</evidence>
<feature type="transmembrane region" description="Helical" evidence="9">
    <location>
        <begin position="380"/>
        <end position="405"/>
    </location>
</feature>
<feature type="transmembrane region" description="Helical" evidence="9">
    <location>
        <begin position="173"/>
        <end position="193"/>
    </location>
</feature>
<gene>
    <name evidence="13" type="primary">LOC114342122</name>
</gene>